<dbReference type="Pfam" id="PF16013">
    <property type="entry name" value="DUF4781"/>
    <property type="match status" value="1"/>
</dbReference>
<evidence type="ECO:0000313" key="2">
    <source>
        <dbReference type="EMBL" id="JAS10536.1"/>
    </source>
</evidence>
<sequence>MKESNSEISMEDFLKLAIENQSQVNDLLGSRMWDNIAKSDIYLLKQKIGFATCGKSEEFPDKTNYFTGYNLKQLEKITAIADQIIKFSDYDPIRFACIFLTIYYDKKISNVPVFRIHNSGKNIFIDFDKRVYNNWNEFVENNQLPECKYCHPSEGIYFGSETSFQFQESPACKLLNKAANYTDIAASATGLGGAFAAMFIASPVILPVMATVGTYSVGRSIYSLYDRSNHKQSLNISDKDARGAYINIGSSLVGIGAAGAVTTAKKLVEGGQVLSKYAGIGLKVLNTSSLIISGFGFVDTFFSCCEKFNEGTLTPQDIFNLSCEIIFFCNAVSSAKATHTMLNKMSEINVVRNSKNNMVLTKSQKRNFKRKVSKMKTRLSNEMKGTSTNINLEFLFKIGSSILLGYSPCVEAKLFKYRSIGHSILCFIKKEIGFKELIKSVLPMFSEFSKDILEDIKYAVTTVRKYFASFKDFIISLFDRALPNKIQQFSLLVKNINSRIESAIESNQITEIMTENEENEGDESMVENNEEVIPEVFKLVNGVADITRSHSNLFPCENLDEFNNILKEFTDELLKNYSDEIDKYKKSVKAAKFTNTNFDVTKFNEILGYGSNPFLFLFNEELKKMNKISFLTPVLKKCKAKPRNLICTDILPDNTNMRMFSEMGELTKEQIYKNVVNKVEMEESGEYRLKFITEEDGRTMGLEGDVVNFGFFYLINDKKEDHIVVFYHYHENITTGYIFFY</sequence>
<organism evidence="2">
    <name type="scientific">Clastoptera arizonana</name>
    <name type="common">Arizona spittle bug</name>
    <dbReference type="NCBI Taxonomy" id="38151"/>
    <lineage>
        <taxon>Eukaryota</taxon>
        <taxon>Metazoa</taxon>
        <taxon>Ecdysozoa</taxon>
        <taxon>Arthropoda</taxon>
        <taxon>Hexapoda</taxon>
        <taxon>Insecta</taxon>
        <taxon>Pterygota</taxon>
        <taxon>Neoptera</taxon>
        <taxon>Paraneoptera</taxon>
        <taxon>Hemiptera</taxon>
        <taxon>Auchenorrhyncha</taxon>
        <taxon>Cercopoidea</taxon>
        <taxon>Clastopteridae</taxon>
        <taxon>Clastoptera</taxon>
    </lineage>
</organism>
<dbReference type="AlphaFoldDB" id="A0A1B6CAM5"/>
<accession>A0A1B6CAM5</accession>
<reference evidence="2" key="1">
    <citation type="submission" date="2015-12" db="EMBL/GenBank/DDBJ databases">
        <title>De novo transcriptome assembly of four potential Pierce s Disease insect vectors from Arizona vineyards.</title>
        <authorList>
            <person name="Tassone E.E."/>
        </authorList>
    </citation>
    <scope>NUCLEOTIDE SEQUENCE</scope>
</reference>
<dbReference type="PANTHER" id="PTHR21115:SF0">
    <property type="entry name" value="GH06117P-RELATED"/>
    <property type="match status" value="1"/>
</dbReference>
<dbReference type="PANTHER" id="PTHR21115">
    <property type="entry name" value="GH06117P-RELATED"/>
    <property type="match status" value="1"/>
</dbReference>
<name>A0A1B6CAM5_9HEMI</name>
<dbReference type="EMBL" id="GEDC01026762">
    <property type="protein sequence ID" value="JAS10536.1"/>
    <property type="molecule type" value="Transcribed_RNA"/>
</dbReference>
<evidence type="ECO:0000259" key="1">
    <source>
        <dbReference type="Pfam" id="PF16013"/>
    </source>
</evidence>
<protein>
    <recommendedName>
        <fullName evidence="1">DUF4781 domain-containing protein</fullName>
    </recommendedName>
</protein>
<gene>
    <name evidence="2" type="ORF">g.27969</name>
</gene>
<dbReference type="InterPro" id="IPR031962">
    <property type="entry name" value="DUF4781"/>
</dbReference>
<proteinExistence type="predicted"/>
<feature type="domain" description="DUF4781" evidence="1">
    <location>
        <begin position="120"/>
        <end position="382"/>
    </location>
</feature>